<protein>
    <submittedName>
        <fullName evidence="3">Uncharacterized protein</fullName>
    </submittedName>
</protein>
<gene>
    <name evidence="3" type="ORF">L3X38_032714</name>
</gene>
<keyword evidence="4" id="KW-1185">Reference proteome</keyword>
<dbReference type="Proteomes" id="UP001054821">
    <property type="component" value="Chromosome 6"/>
</dbReference>
<comment type="caution">
    <text evidence="3">The sequence shown here is derived from an EMBL/GenBank/DDBJ whole genome shotgun (WGS) entry which is preliminary data.</text>
</comment>
<feature type="compositionally biased region" description="Basic and acidic residues" evidence="2">
    <location>
        <begin position="89"/>
        <end position="107"/>
    </location>
</feature>
<evidence type="ECO:0000313" key="4">
    <source>
        <dbReference type="Proteomes" id="UP001054821"/>
    </source>
</evidence>
<dbReference type="AlphaFoldDB" id="A0AAD4VGW2"/>
<feature type="coiled-coil region" evidence="1">
    <location>
        <begin position="18"/>
        <end position="45"/>
    </location>
</feature>
<name>A0AAD4VGW2_PRUDU</name>
<evidence type="ECO:0000313" key="3">
    <source>
        <dbReference type="EMBL" id="KAI5323642.1"/>
    </source>
</evidence>
<dbReference type="EMBL" id="JAJFAZ020000006">
    <property type="protein sequence ID" value="KAI5323642.1"/>
    <property type="molecule type" value="Genomic_DNA"/>
</dbReference>
<evidence type="ECO:0000256" key="2">
    <source>
        <dbReference type="SAM" id="MobiDB-lite"/>
    </source>
</evidence>
<sequence length="107" mass="11785">MVEAQEAIIEKNTVVLYKAVLAKEVEELREKLAASEKARVEAERKKAEEITVASTEAVEAYRLSEKLKSYILDTPTQPIPDASLVNTRGEARAENAVDEAQGRDAKA</sequence>
<evidence type="ECO:0000256" key="1">
    <source>
        <dbReference type="SAM" id="Coils"/>
    </source>
</evidence>
<accession>A0AAD4VGW2</accession>
<organism evidence="3 4">
    <name type="scientific">Prunus dulcis</name>
    <name type="common">Almond</name>
    <name type="synonym">Amygdalus dulcis</name>
    <dbReference type="NCBI Taxonomy" id="3755"/>
    <lineage>
        <taxon>Eukaryota</taxon>
        <taxon>Viridiplantae</taxon>
        <taxon>Streptophyta</taxon>
        <taxon>Embryophyta</taxon>
        <taxon>Tracheophyta</taxon>
        <taxon>Spermatophyta</taxon>
        <taxon>Magnoliopsida</taxon>
        <taxon>eudicotyledons</taxon>
        <taxon>Gunneridae</taxon>
        <taxon>Pentapetalae</taxon>
        <taxon>rosids</taxon>
        <taxon>fabids</taxon>
        <taxon>Rosales</taxon>
        <taxon>Rosaceae</taxon>
        <taxon>Amygdaloideae</taxon>
        <taxon>Amygdaleae</taxon>
        <taxon>Prunus</taxon>
    </lineage>
</organism>
<feature type="region of interest" description="Disordered" evidence="2">
    <location>
        <begin position="88"/>
        <end position="107"/>
    </location>
</feature>
<reference evidence="3 4" key="1">
    <citation type="journal article" date="2022" name="G3 (Bethesda)">
        <title>Whole-genome sequence and methylome profiling of the almond [Prunus dulcis (Mill.) D.A. Webb] cultivar 'Nonpareil'.</title>
        <authorList>
            <person name="D'Amico-Willman K.M."/>
            <person name="Ouma W.Z."/>
            <person name="Meulia T."/>
            <person name="Sideli G.M."/>
            <person name="Gradziel T.M."/>
            <person name="Fresnedo-Ramirez J."/>
        </authorList>
    </citation>
    <scope>NUCLEOTIDE SEQUENCE [LARGE SCALE GENOMIC DNA]</scope>
    <source>
        <strain evidence="3">Clone GOH B32 T37-40</strain>
    </source>
</reference>
<keyword evidence="1" id="KW-0175">Coiled coil</keyword>
<proteinExistence type="predicted"/>